<evidence type="ECO:0000313" key="5">
    <source>
        <dbReference type="EMBL" id="GAQ24984.1"/>
    </source>
</evidence>
<keyword evidence="6" id="KW-1185">Reference proteome</keyword>
<dbReference type="RefSeq" id="WP_059032305.1">
    <property type="nucleotide sequence ID" value="NZ_DF977000.1"/>
</dbReference>
<dbReference type="Proteomes" id="UP000062160">
    <property type="component" value="Unassembled WGS sequence"/>
</dbReference>
<evidence type="ECO:0000256" key="2">
    <source>
        <dbReference type="ARBA" id="ARBA00022801"/>
    </source>
</evidence>
<dbReference type="GO" id="GO:0004553">
    <property type="term" value="F:hydrolase activity, hydrolyzing O-glycosyl compounds"/>
    <property type="evidence" value="ECO:0007669"/>
    <property type="project" value="InterPro"/>
</dbReference>
<protein>
    <submittedName>
        <fullName evidence="5">Glycosyl hydrolases family 8</fullName>
    </submittedName>
</protein>
<evidence type="ECO:0000256" key="1">
    <source>
        <dbReference type="ARBA" id="ARBA00009209"/>
    </source>
</evidence>
<sequence length="383" mass="43348">MLRTNHTRQITAVITIIVLCLISYSYYTLCLKKPYKDLDIKWKKLPAQPEEALCLNFIKASLSGKTGIFTNFLYDDKINETATGHQILSESEGLIMLYAVLGGNKDLFDEHFNIVRGMVLDNGVIAWRIGAKGEMLTKSSASIDDLRIIRALIYADDRWGDRKYNCFANKLVRRAKKYELAKDGLVDFYDGESKIKADTITISYIDLYTMKILAQKDDTWENAFKKGLNIINNAFVSENVPFFRKSYNYKTKSYSTENKINMIDYLNTLLHLSEVDLCPQAAVKWLKSQMKTGNALFNEYYISSAMPASSLESPASYAIACRIAVNIEDEELYKLMKEKLLMFQVTDASSPIYGAFGDSKTLEVYSFDNLQALLALQGVGGAK</sequence>
<evidence type="ECO:0000256" key="3">
    <source>
        <dbReference type="ARBA" id="ARBA00023295"/>
    </source>
</evidence>
<keyword evidence="2 5" id="KW-0378">Hydrolase</keyword>
<reference evidence="5" key="1">
    <citation type="journal article" date="2016" name="Genome Announc.">
        <title>Draft Genome Sequence of the Syntrophic Lactate-Degrading Bacterium Tepidanaerobacter syntrophicus JLT.</title>
        <authorList>
            <person name="Matsuura N."/>
            <person name="Ohashi A."/>
            <person name="Tourlousse D.M."/>
            <person name="Sekiguchi Y."/>
        </authorList>
    </citation>
    <scope>NUCLEOTIDE SEQUENCE [LARGE SCALE GENOMIC DNA]</scope>
    <source>
        <strain evidence="5">JL</strain>
    </source>
</reference>
<proteinExistence type="inferred from homology"/>
<keyword evidence="4" id="KW-1133">Transmembrane helix</keyword>
<dbReference type="InterPro" id="IPR002037">
    <property type="entry name" value="Glyco_hydro_8"/>
</dbReference>
<dbReference type="InterPro" id="IPR012341">
    <property type="entry name" value="6hp_glycosidase-like_sf"/>
</dbReference>
<dbReference type="Pfam" id="PF01270">
    <property type="entry name" value="Glyco_hydro_8"/>
    <property type="match status" value="1"/>
</dbReference>
<dbReference type="Gene3D" id="1.50.10.10">
    <property type="match status" value="1"/>
</dbReference>
<evidence type="ECO:0000256" key="4">
    <source>
        <dbReference type="SAM" id="Phobius"/>
    </source>
</evidence>
<organism evidence="5">
    <name type="scientific">Tepidanaerobacter syntrophicus</name>
    <dbReference type="NCBI Taxonomy" id="224999"/>
    <lineage>
        <taxon>Bacteria</taxon>
        <taxon>Bacillati</taxon>
        <taxon>Bacillota</taxon>
        <taxon>Clostridia</taxon>
        <taxon>Thermosediminibacterales</taxon>
        <taxon>Tepidanaerobacteraceae</taxon>
        <taxon>Tepidanaerobacter</taxon>
    </lineage>
</organism>
<dbReference type="GO" id="GO:0005975">
    <property type="term" value="P:carbohydrate metabolic process"/>
    <property type="evidence" value="ECO:0007669"/>
    <property type="project" value="InterPro"/>
</dbReference>
<dbReference type="AlphaFoldDB" id="A0A0U9I442"/>
<dbReference type="SUPFAM" id="SSF48208">
    <property type="entry name" value="Six-hairpin glycosidases"/>
    <property type="match status" value="1"/>
</dbReference>
<keyword evidence="4" id="KW-0812">Transmembrane</keyword>
<dbReference type="STRING" id="224999.GCA_001485475_00993"/>
<dbReference type="OrthoDB" id="1779554at2"/>
<feature type="transmembrane region" description="Helical" evidence="4">
    <location>
        <begin position="12"/>
        <end position="29"/>
    </location>
</feature>
<keyword evidence="4" id="KW-0472">Membrane</keyword>
<evidence type="ECO:0000313" key="6">
    <source>
        <dbReference type="Proteomes" id="UP000062160"/>
    </source>
</evidence>
<gene>
    <name evidence="5" type="ORF">TSYNT_6369</name>
</gene>
<accession>A0A0U9I442</accession>
<comment type="similarity">
    <text evidence="1">Belongs to the glycosyl hydrolase 8 (cellulase D) family.</text>
</comment>
<name>A0A0U9I442_9FIRM</name>
<dbReference type="EMBL" id="DF977000">
    <property type="protein sequence ID" value="GAQ24984.1"/>
    <property type="molecule type" value="Genomic_DNA"/>
</dbReference>
<dbReference type="InterPro" id="IPR008928">
    <property type="entry name" value="6-hairpin_glycosidase_sf"/>
</dbReference>
<keyword evidence="3" id="KW-0326">Glycosidase</keyword>